<dbReference type="AlphaFoldDB" id="A0AAW9JMR4"/>
<dbReference type="RefSeq" id="WP_010054841.1">
    <property type="nucleotide sequence ID" value="NZ_BJOJ01000053.1"/>
</dbReference>
<dbReference type="EMBL" id="JAVBVO010000002">
    <property type="protein sequence ID" value="MDZ5757702.1"/>
    <property type="molecule type" value="Genomic_DNA"/>
</dbReference>
<gene>
    <name evidence="1" type="ORF">RAK27_03440</name>
</gene>
<reference evidence="1" key="1">
    <citation type="submission" date="2023-08" db="EMBL/GenBank/DDBJ databases">
        <title>Genomic characterization of piscicolin 126 produced by Carnobacterium maltaromaticum CM22 strain isolated from salmon (Salmo salar).</title>
        <authorList>
            <person name="Gonzalez-Gragera E."/>
            <person name="Garcia-Lopez J.D."/>
            <person name="Teso-Perez C."/>
            <person name="Gimenez-Hernandez I."/>
            <person name="Peralta-Sanchez J.M."/>
            <person name="Valdivia E."/>
            <person name="Montalban-Lopez M."/>
            <person name="Martin-Platero A.M."/>
            <person name="Banos A."/>
            <person name="Martinez-Bueno M."/>
        </authorList>
    </citation>
    <scope>NUCLEOTIDE SEQUENCE</scope>
    <source>
        <strain evidence="1">CM22</strain>
    </source>
</reference>
<evidence type="ECO:0000313" key="2">
    <source>
        <dbReference type="Proteomes" id="UP001290462"/>
    </source>
</evidence>
<name>A0AAW9JMR4_CARML</name>
<dbReference type="Proteomes" id="UP001290462">
    <property type="component" value="Unassembled WGS sequence"/>
</dbReference>
<accession>A0AAW9JMR4</accession>
<organism evidence="1 2">
    <name type="scientific">Carnobacterium maltaromaticum</name>
    <name type="common">Carnobacterium piscicola</name>
    <dbReference type="NCBI Taxonomy" id="2751"/>
    <lineage>
        <taxon>Bacteria</taxon>
        <taxon>Bacillati</taxon>
        <taxon>Bacillota</taxon>
        <taxon>Bacilli</taxon>
        <taxon>Lactobacillales</taxon>
        <taxon>Carnobacteriaceae</taxon>
        <taxon>Carnobacterium</taxon>
    </lineage>
</organism>
<protein>
    <submittedName>
        <fullName evidence="1">Uncharacterized protein</fullName>
    </submittedName>
</protein>
<evidence type="ECO:0000313" key="1">
    <source>
        <dbReference type="EMBL" id="MDZ5757702.1"/>
    </source>
</evidence>
<proteinExistence type="predicted"/>
<comment type="caution">
    <text evidence="1">The sequence shown here is derived from an EMBL/GenBank/DDBJ whole genome shotgun (WGS) entry which is preliminary data.</text>
</comment>
<sequence>MSSIDKYWSDRLIYHIGFIANVSKTNSLVEKKEFHRTFIFPSSLTEIEIKKMIFHKLDNVIEITYIEEFVEALELRTGNEPHGIAPGDYNIN</sequence>
<dbReference type="GeneID" id="83607314"/>